<dbReference type="OrthoDB" id="766892at2759"/>
<proteinExistence type="predicted"/>
<dbReference type="Proteomes" id="UP000012960">
    <property type="component" value="Unplaced"/>
</dbReference>
<feature type="compositionally biased region" description="Low complexity" evidence="1">
    <location>
        <begin position="238"/>
        <end position="253"/>
    </location>
</feature>
<dbReference type="PANTHER" id="PTHR36481:SF2">
    <property type="entry name" value="EXPRESSED PROTEIN"/>
    <property type="match status" value="1"/>
</dbReference>
<dbReference type="EMBL" id="HG996473">
    <property type="protein sequence ID" value="CAG1857094.1"/>
    <property type="molecule type" value="Genomic_DNA"/>
</dbReference>
<evidence type="ECO:0000313" key="4">
    <source>
        <dbReference type="EnsemblPlants" id="Ma07_p18970.1"/>
    </source>
</evidence>
<dbReference type="AlphaFoldDB" id="A0A804JXB4"/>
<dbReference type="EnsemblPlants" id="Ma07_t18970.1">
    <property type="protein sequence ID" value="Ma07_p18970.1"/>
    <property type="gene ID" value="Ma07_g18970"/>
</dbReference>
<feature type="chain" id="PRO_5036220046" evidence="2">
    <location>
        <begin position="25"/>
        <end position="326"/>
    </location>
</feature>
<keyword evidence="5" id="KW-1185">Reference proteome</keyword>
<dbReference type="InterPro" id="IPR036426">
    <property type="entry name" value="Bulb-type_lectin_dom_sf"/>
</dbReference>
<gene>
    <name evidence="3" type="ORF">GSMUA_35440.1</name>
</gene>
<dbReference type="InParanoid" id="A0A804JXB4"/>
<feature type="signal peptide" evidence="2">
    <location>
        <begin position="1"/>
        <end position="24"/>
    </location>
</feature>
<feature type="region of interest" description="Disordered" evidence="1">
    <location>
        <begin position="171"/>
        <end position="264"/>
    </location>
</feature>
<evidence type="ECO:0000313" key="3">
    <source>
        <dbReference type="EMBL" id="CAG1857094.1"/>
    </source>
</evidence>
<evidence type="ECO:0000256" key="1">
    <source>
        <dbReference type="SAM" id="MobiDB-lite"/>
    </source>
</evidence>
<protein>
    <submittedName>
        <fullName evidence="3">(wild Malaysian banana) hypothetical protein</fullName>
    </submittedName>
</protein>
<dbReference type="Gene3D" id="2.90.10.10">
    <property type="entry name" value="Bulb-type lectin domain"/>
    <property type="match status" value="1"/>
</dbReference>
<reference evidence="3" key="1">
    <citation type="submission" date="2021-03" db="EMBL/GenBank/DDBJ databases">
        <authorList>
            <consortium name="Genoscope - CEA"/>
            <person name="William W."/>
        </authorList>
    </citation>
    <scope>NUCLEOTIDE SEQUENCE</scope>
    <source>
        <strain evidence="3">Doubled-haploid Pahang</strain>
    </source>
</reference>
<evidence type="ECO:0000313" key="5">
    <source>
        <dbReference type="Proteomes" id="UP000012960"/>
    </source>
</evidence>
<evidence type="ECO:0000256" key="2">
    <source>
        <dbReference type="SAM" id="SignalP"/>
    </source>
</evidence>
<accession>A0A804JXB4</accession>
<name>A0A804JXB4_MUSAM</name>
<keyword evidence="2" id="KW-0732">Signal</keyword>
<sequence length="326" mass="34060">MEYMASLLLLLSMASLLLSPLSLADPNATTMPTPSGEIQREMDQQILATVLPDSSSNTQPFLTSPTGKYTSYLLRHKTTPESGGYGSDFCYIQIQDTVSGDSVWESECEPVSSANACTLVFSDTGLAVLDGSQSVWDTGASNGNNFPATLELADLGDMMVADKDGELVWKASDDPRVNQGCGSPDLGSGSPTFVGGDDSSPLGQQLPPPPPSLSEGALPLAPASPPVVGDDNLTSGQAPLLAPTSAPFAAPTSGDENIPYNQQPPSYSSNVAFGQQQEQQMSAFHGLHGVNQPLVDNNAYDSGCSRKEGLIGILLVVVSHLVLRGL</sequence>
<dbReference type="Gramene" id="Ma07_t18970.1">
    <property type="protein sequence ID" value="Ma07_p18970.1"/>
    <property type="gene ID" value="Ma07_g18970"/>
</dbReference>
<reference evidence="4" key="2">
    <citation type="submission" date="2021-05" db="UniProtKB">
        <authorList>
            <consortium name="EnsemblPlants"/>
        </authorList>
    </citation>
    <scope>IDENTIFICATION</scope>
    <source>
        <strain evidence="4">subsp. malaccensis</strain>
    </source>
</reference>
<dbReference type="SUPFAM" id="SSF51110">
    <property type="entry name" value="alpha-D-mannose-specific plant lectins"/>
    <property type="match status" value="1"/>
</dbReference>
<dbReference type="KEGG" id="mus:103973374"/>
<organism evidence="4 5">
    <name type="scientific">Musa acuminata subsp. malaccensis</name>
    <name type="common">Wild banana</name>
    <name type="synonym">Musa malaccensis</name>
    <dbReference type="NCBI Taxonomy" id="214687"/>
    <lineage>
        <taxon>Eukaryota</taxon>
        <taxon>Viridiplantae</taxon>
        <taxon>Streptophyta</taxon>
        <taxon>Embryophyta</taxon>
        <taxon>Tracheophyta</taxon>
        <taxon>Spermatophyta</taxon>
        <taxon>Magnoliopsida</taxon>
        <taxon>Liliopsida</taxon>
        <taxon>Zingiberales</taxon>
        <taxon>Musaceae</taxon>
        <taxon>Musa</taxon>
    </lineage>
</organism>
<dbReference type="PANTHER" id="PTHR36481">
    <property type="entry name" value="EXPRESSED PROTEIN"/>
    <property type="match status" value="1"/>
</dbReference>